<dbReference type="InterPro" id="IPR036249">
    <property type="entry name" value="Thioredoxin-like_sf"/>
</dbReference>
<dbReference type="EMBL" id="LACB01000218">
    <property type="protein sequence ID" value="KAJ9486272.1"/>
    <property type="molecule type" value="Genomic_DNA"/>
</dbReference>
<feature type="domain" description="GST N-terminal" evidence="1">
    <location>
        <begin position="55"/>
        <end position="139"/>
    </location>
</feature>
<dbReference type="SUPFAM" id="SSF52833">
    <property type="entry name" value="Thioredoxin-like"/>
    <property type="match status" value="1"/>
</dbReference>
<dbReference type="PROSITE" id="PS50405">
    <property type="entry name" value="GST_CTER"/>
    <property type="match status" value="1"/>
</dbReference>
<keyword evidence="4" id="KW-1185">Reference proteome</keyword>
<dbReference type="GO" id="GO:0004364">
    <property type="term" value="F:glutathione transferase activity"/>
    <property type="evidence" value="ECO:0007669"/>
    <property type="project" value="TreeGrafter"/>
</dbReference>
<name>A0AAI9TFL9_PENTH</name>
<reference evidence="3" key="2">
    <citation type="journal article" date="2016" name="Fungal Biol.">
        <title>Ochratoxin A production by Penicillium thymicola.</title>
        <authorList>
            <person name="Nguyen H.D.T."/>
            <person name="McMullin D.R."/>
            <person name="Ponomareva E."/>
            <person name="Riley R."/>
            <person name="Pomraning K.R."/>
            <person name="Baker S.E."/>
            <person name="Seifert K.A."/>
        </authorList>
    </citation>
    <scope>NUCLEOTIDE SEQUENCE</scope>
    <source>
        <strain evidence="3">DAOM 180753</strain>
    </source>
</reference>
<dbReference type="PROSITE" id="PS50404">
    <property type="entry name" value="GST_NTER"/>
    <property type="match status" value="1"/>
</dbReference>
<reference evidence="3" key="1">
    <citation type="submission" date="2015-06" db="EMBL/GenBank/DDBJ databases">
        <authorList>
            <person name="Nguyen H."/>
        </authorList>
    </citation>
    <scope>NUCLEOTIDE SEQUENCE</scope>
    <source>
        <strain evidence="3">DAOM 180753</strain>
    </source>
</reference>
<dbReference type="InterPro" id="IPR050213">
    <property type="entry name" value="GST_superfamily"/>
</dbReference>
<organism evidence="3 4">
    <name type="scientific">Penicillium thymicola</name>
    <dbReference type="NCBI Taxonomy" id="293382"/>
    <lineage>
        <taxon>Eukaryota</taxon>
        <taxon>Fungi</taxon>
        <taxon>Dikarya</taxon>
        <taxon>Ascomycota</taxon>
        <taxon>Pezizomycotina</taxon>
        <taxon>Eurotiomycetes</taxon>
        <taxon>Eurotiomycetidae</taxon>
        <taxon>Eurotiales</taxon>
        <taxon>Aspergillaceae</taxon>
        <taxon>Penicillium</taxon>
    </lineage>
</organism>
<comment type="caution">
    <text evidence="3">The sequence shown here is derived from an EMBL/GenBank/DDBJ whole genome shotgun (WGS) entry which is preliminary data.</text>
</comment>
<dbReference type="Pfam" id="PF02798">
    <property type="entry name" value="GST_N"/>
    <property type="match status" value="1"/>
</dbReference>
<dbReference type="PANTHER" id="PTHR11571:SF150">
    <property type="entry name" value="GLUTATHIONE S-TRANSFERASE"/>
    <property type="match status" value="1"/>
</dbReference>
<feature type="domain" description="GST C-terminal" evidence="2">
    <location>
        <begin position="142"/>
        <end position="256"/>
    </location>
</feature>
<accession>A0AAI9TFL9</accession>
<gene>
    <name evidence="3" type="ORF">VN97_g7075</name>
</gene>
<sequence length="256" mass="29138">MLDLHISNGVISQDVNLTISHLGTSLHPLSSRHKIFLLFTDNKRPLLPLKMATPTIYHYLDIGRLGRGEVVNLFLKDAGLDYKDVRYPYDNTWAKTSKKLRESGLTRTGQLPTLEYGGSVITQHIPILRYLSRDLGAYDGNTNWEKYLVDAVADVYIDWRSQWVANLKGASESYKKEYVPNYYDLVAQYYSDVEGPYLLGDKITYADFAIYQSIDNDTRTGTIPDTLPLALAEFVEAFEARPNISAYIEQTRHTKA</sequence>
<protein>
    <recommendedName>
        <fullName evidence="5">Glutathione S-transferase</fullName>
    </recommendedName>
</protein>
<evidence type="ECO:0000259" key="2">
    <source>
        <dbReference type="PROSITE" id="PS50405"/>
    </source>
</evidence>
<proteinExistence type="predicted"/>
<dbReference type="GO" id="GO:0006749">
    <property type="term" value="P:glutathione metabolic process"/>
    <property type="evidence" value="ECO:0007669"/>
    <property type="project" value="TreeGrafter"/>
</dbReference>
<dbReference type="InterPro" id="IPR004046">
    <property type="entry name" value="GST_C"/>
</dbReference>
<evidence type="ECO:0008006" key="5">
    <source>
        <dbReference type="Google" id="ProtNLM"/>
    </source>
</evidence>
<dbReference type="SUPFAM" id="SSF47616">
    <property type="entry name" value="GST C-terminal domain-like"/>
    <property type="match status" value="1"/>
</dbReference>
<evidence type="ECO:0000313" key="3">
    <source>
        <dbReference type="EMBL" id="KAJ9486272.1"/>
    </source>
</evidence>
<dbReference type="InterPro" id="IPR036282">
    <property type="entry name" value="Glutathione-S-Trfase_C_sf"/>
</dbReference>
<dbReference type="SFLD" id="SFLDS00019">
    <property type="entry name" value="Glutathione_Transferase_(cytos"/>
    <property type="match status" value="1"/>
</dbReference>
<dbReference type="CDD" id="cd03039">
    <property type="entry name" value="GST_N_Sigma_like"/>
    <property type="match status" value="1"/>
</dbReference>
<evidence type="ECO:0000259" key="1">
    <source>
        <dbReference type="PROSITE" id="PS50404"/>
    </source>
</evidence>
<dbReference type="Proteomes" id="UP001227192">
    <property type="component" value="Unassembled WGS sequence"/>
</dbReference>
<dbReference type="Pfam" id="PF14497">
    <property type="entry name" value="GST_C_3"/>
    <property type="match status" value="1"/>
</dbReference>
<evidence type="ECO:0000313" key="4">
    <source>
        <dbReference type="Proteomes" id="UP001227192"/>
    </source>
</evidence>
<dbReference type="InterPro" id="IPR010987">
    <property type="entry name" value="Glutathione-S-Trfase_C-like"/>
</dbReference>
<dbReference type="Gene3D" id="1.20.1050.130">
    <property type="match status" value="1"/>
</dbReference>
<dbReference type="InterPro" id="IPR040079">
    <property type="entry name" value="Glutathione_S-Trfase"/>
</dbReference>
<dbReference type="AlphaFoldDB" id="A0AAI9TFL9"/>
<dbReference type="InterPro" id="IPR004045">
    <property type="entry name" value="Glutathione_S-Trfase_N"/>
</dbReference>
<dbReference type="PANTHER" id="PTHR11571">
    <property type="entry name" value="GLUTATHIONE S-TRANSFERASE"/>
    <property type="match status" value="1"/>
</dbReference>